<sequence>MIKKNSILEISCGNHSKLYETKGKEWDMFVGIDIKMSLCRQAKKQGLDVVCCDAFNLPFKPKSFQDVYIQCFTALLEKDALSDAFRKSDHDEFCEFMGHEIDYAWQVVDPFYELLLECKQVSEHIICLPSCNIEMNKYLVNAVKNLPAVTIDVDYSKNWGGKKKACVMFLDIDCTIYV</sequence>
<dbReference type="GO" id="GO:0008757">
    <property type="term" value="F:S-adenosylmethionine-dependent methyltransferase activity"/>
    <property type="evidence" value="ECO:0007669"/>
    <property type="project" value="InterPro"/>
</dbReference>
<dbReference type="SUPFAM" id="SSF53335">
    <property type="entry name" value="S-adenosyl-L-methionine-dependent methyltransferases"/>
    <property type="match status" value="1"/>
</dbReference>
<evidence type="ECO:0000313" key="2">
    <source>
        <dbReference type="EMBL" id="KPQ45320.1"/>
    </source>
</evidence>
<dbReference type="Pfam" id="PF08241">
    <property type="entry name" value="Methyltransf_11"/>
    <property type="match status" value="1"/>
</dbReference>
<feature type="domain" description="Methyltransferase type 11" evidence="1">
    <location>
        <begin position="8"/>
        <end position="76"/>
    </location>
</feature>
<protein>
    <recommendedName>
        <fullName evidence="1">Methyltransferase type 11 domain-containing protein</fullName>
    </recommendedName>
</protein>
<reference evidence="2 3" key="1">
    <citation type="submission" date="2015-09" db="EMBL/GenBank/DDBJ databases">
        <title>A metagenomics-based metabolic model of nitrate-dependent anaerobic oxidation of methane by Methanoperedens-like archaea.</title>
        <authorList>
            <person name="Arshad A."/>
            <person name="Speth D.R."/>
            <person name="De Graaf R.M."/>
            <person name="Op Den Camp H.J."/>
            <person name="Jetten M.S."/>
            <person name="Welte C.U."/>
        </authorList>
    </citation>
    <scope>NUCLEOTIDE SEQUENCE [LARGE SCALE GENOMIC DNA]</scope>
</reference>
<dbReference type="InterPro" id="IPR013216">
    <property type="entry name" value="Methyltransf_11"/>
</dbReference>
<evidence type="ECO:0000259" key="1">
    <source>
        <dbReference type="Pfam" id="PF08241"/>
    </source>
</evidence>
<evidence type="ECO:0000313" key="3">
    <source>
        <dbReference type="Proteomes" id="UP000050360"/>
    </source>
</evidence>
<dbReference type="AlphaFoldDB" id="A0A0P8E3Z6"/>
<comment type="caution">
    <text evidence="2">The sequence shown here is derived from an EMBL/GenBank/DDBJ whole genome shotgun (WGS) entry which is preliminary data.</text>
</comment>
<dbReference type="Gene3D" id="3.40.50.150">
    <property type="entry name" value="Vaccinia Virus protein VP39"/>
    <property type="match status" value="1"/>
</dbReference>
<name>A0A0P8E3Z6_9EURY</name>
<dbReference type="InterPro" id="IPR029063">
    <property type="entry name" value="SAM-dependent_MTases_sf"/>
</dbReference>
<gene>
    <name evidence="2" type="ORF">MPEBLZ_00090</name>
</gene>
<organism evidence="2 3">
    <name type="scientific">Candidatus Methanoperedens nitratireducens</name>
    <dbReference type="NCBI Taxonomy" id="1392998"/>
    <lineage>
        <taxon>Archaea</taxon>
        <taxon>Methanobacteriati</taxon>
        <taxon>Methanobacteriota</taxon>
        <taxon>Stenosarchaea group</taxon>
        <taxon>Methanomicrobia</taxon>
        <taxon>Methanosarcinales</taxon>
        <taxon>ANME-2 cluster</taxon>
        <taxon>Candidatus Methanoperedentaceae</taxon>
        <taxon>Candidatus Methanoperedens</taxon>
    </lineage>
</organism>
<proteinExistence type="predicted"/>
<accession>A0A0P8E3Z6</accession>
<dbReference type="Proteomes" id="UP000050360">
    <property type="component" value="Unassembled WGS sequence"/>
</dbReference>
<dbReference type="EMBL" id="LKCM01000012">
    <property type="protein sequence ID" value="KPQ45320.1"/>
    <property type="molecule type" value="Genomic_DNA"/>
</dbReference>